<keyword evidence="2" id="KW-0812">Transmembrane</keyword>
<keyword evidence="2" id="KW-1133">Transmembrane helix</keyword>
<evidence type="ECO:0000256" key="2">
    <source>
        <dbReference type="SAM" id="Phobius"/>
    </source>
</evidence>
<name>A0A9P6CUR2_9AGAR</name>
<keyword evidence="2" id="KW-0472">Membrane</keyword>
<dbReference type="Proteomes" id="UP000807469">
    <property type="component" value="Unassembled WGS sequence"/>
</dbReference>
<evidence type="ECO:0000256" key="1">
    <source>
        <dbReference type="SAM" id="MobiDB-lite"/>
    </source>
</evidence>
<proteinExistence type="predicted"/>
<comment type="caution">
    <text evidence="3">The sequence shown here is derived from an EMBL/GenBank/DDBJ whole genome shotgun (WGS) entry which is preliminary data.</text>
</comment>
<gene>
    <name evidence="3" type="ORF">BDN70DRAFT_661873</name>
</gene>
<feature type="transmembrane region" description="Helical" evidence="2">
    <location>
        <begin position="60"/>
        <end position="80"/>
    </location>
</feature>
<evidence type="ECO:0000313" key="4">
    <source>
        <dbReference type="Proteomes" id="UP000807469"/>
    </source>
</evidence>
<evidence type="ECO:0000313" key="3">
    <source>
        <dbReference type="EMBL" id="KAF9479872.1"/>
    </source>
</evidence>
<sequence>MSTSNSSLRIHGKSWLCSSRDSAPLIALPFFSYQQTHTIGWLGHLFISCYDCRATNISLAWSSVLFTSLPVILLSLILSADVTDRLLSHLHHTKKPKIGPKLTKSTHGPGFESD</sequence>
<reference evidence="3" key="1">
    <citation type="submission" date="2020-11" db="EMBL/GenBank/DDBJ databases">
        <authorList>
            <consortium name="DOE Joint Genome Institute"/>
            <person name="Ahrendt S."/>
            <person name="Riley R."/>
            <person name="Andreopoulos W."/>
            <person name="Labutti K."/>
            <person name="Pangilinan J."/>
            <person name="Ruiz-Duenas F.J."/>
            <person name="Barrasa J.M."/>
            <person name="Sanchez-Garcia M."/>
            <person name="Camarero S."/>
            <person name="Miyauchi S."/>
            <person name="Serrano A."/>
            <person name="Linde D."/>
            <person name="Babiker R."/>
            <person name="Drula E."/>
            <person name="Ayuso-Fernandez I."/>
            <person name="Pacheco R."/>
            <person name="Padilla G."/>
            <person name="Ferreira P."/>
            <person name="Barriuso J."/>
            <person name="Kellner H."/>
            <person name="Castanera R."/>
            <person name="Alfaro M."/>
            <person name="Ramirez L."/>
            <person name="Pisabarro A.G."/>
            <person name="Kuo A."/>
            <person name="Tritt A."/>
            <person name="Lipzen A."/>
            <person name="He G."/>
            <person name="Yan M."/>
            <person name="Ng V."/>
            <person name="Cullen D."/>
            <person name="Martin F."/>
            <person name="Rosso M.-N."/>
            <person name="Henrissat B."/>
            <person name="Hibbett D."/>
            <person name="Martinez A.T."/>
            <person name="Grigoriev I.V."/>
        </authorList>
    </citation>
    <scope>NUCLEOTIDE SEQUENCE</scope>
    <source>
        <strain evidence="3">CIRM-BRFM 674</strain>
    </source>
</reference>
<feature type="region of interest" description="Disordered" evidence="1">
    <location>
        <begin position="95"/>
        <end position="114"/>
    </location>
</feature>
<accession>A0A9P6CUR2</accession>
<keyword evidence="4" id="KW-1185">Reference proteome</keyword>
<dbReference type="AlphaFoldDB" id="A0A9P6CUR2"/>
<dbReference type="EMBL" id="MU155204">
    <property type="protein sequence ID" value="KAF9479872.1"/>
    <property type="molecule type" value="Genomic_DNA"/>
</dbReference>
<organism evidence="3 4">
    <name type="scientific">Pholiota conissans</name>
    <dbReference type="NCBI Taxonomy" id="109636"/>
    <lineage>
        <taxon>Eukaryota</taxon>
        <taxon>Fungi</taxon>
        <taxon>Dikarya</taxon>
        <taxon>Basidiomycota</taxon>
        <taxon>Agaricomycotina</taxon>
        <taxon>Agaricomycetes</taxon>
        <taxon>Agaricomycetidae</taxon>
        <taxon>Agaricales</taxon>
        <taxon>Agaricineae</taxon>
        <taxon>Strophariaceae</taxon>
        <taxon>Pholiota</taxon>
    </lineage>
</organism>
<protein>
    <submittedName>
        <fullName evidence="3">Uncharacterized protein</fullName>
    </submittedName>
</protein>